<keyword evidence="2" id="KW-0808">Transferase</keyword>
<dbReference type="InterPro" id="IPR044855">
    <property type="entry name" value="CoA-Trfase_III_dom3_sf"/>
</dbReference>
<dbReference type="RefSeq" id="WP_271277520.1">
    <property type="nucleotide sequence ID" value="NZ_BAABFD010000036.1"/>
</dbReference>
<dbReference type="Pfam" id="PF02515">
    <property type="entry name" value="CoA_transf_3"/>
    <property type="match status" value="1"/>
</dbReference>
<comment type="caution">
    <text evidence="3">The sequence shown here is derived from an EMBL/GenBank/DDBJ whole genome shotgun (WGS) entry which is preliminary data.</text>
</comment>
<protein>
    <submittedName>
        <fullName evidence="3">CaiB/BaiF CoA-transferase family protein</fullName>
    </submittedName>
</protein>
<dbReference type="InterPro" id="IPR023606">
    <property type="entry name" value="CoA-Trfase_III_dom_1_sf"/>
</dbReference>
<evidence type="ECO:0000313" key="3">
    <source>
        <dbReference type="EMBL" id="MDA0643171.1"/>
    </source>
</evidence>
<evidence type="ECO:0000313" key="4">
    <source>
        <dbReference type="Proteomes" id="UP001212498"/>
    </source>
</evidence>
<evidence type="ECO:0000256" key="2">
    <source>
        <dbReference type="ARBA" id="ARBA00022679"/>
    </source>
</evidence>
<sequence>MTGHGGSEGPPGALAGLRVLDLTTERAWLSGRVLADLGALVTLVEPPGGHPARSGPAWLAFNRGKRSVTLDLCRGRDLFLRLVADADVVVESYAPGTLQELGLGHDALAAVNPRVVLAGVTPFGQTGPYARHRAADLVVAATGGAVWLSGDPDRPPVRISSDQYFLHAAAEAVVHTLVAVRHARLTGRGQHVDVSAQLATVRSLMNAVPGPYTDGSVVDRASFGEPIPGVPYRQLYACSDGHVLATVPFGPGPEGYLAWLRDEGHLTPGLEASAADDPAFPELLAGALAAYFRTETKATLTRKALERRLMVAPVNTVADLMDDEQLAGRDYFRTARAGGETLRVPGTWARLSATPLAGGGHVAEAGADNETVWRDEAGLSARELRRHRDEGVI</sequence>
<accession>A0ABT4T0Y0</accession>
<proteinExistence type="inferred from homology"/>
<dbReference type="Gene3D" id="3.30.1540.10">
    <property type="entry name" value="formyl-coa transferase, domain 3"/>
    <property type="match status" value="1"/>
</dbReference>
<dbReference type="InterPro" id="IPR050509">
    <property type="entry name" value="CoA-transferase_III"/>
</dbReference>
<dbReference type="Proteomes" id="UP001212498">
    <property type="component" value="Unassembled WGS sequence"/>
</dbReference>
<evidence type="ECO:0000256" key="1">
    <source>
        <dbReference type="ARBA" id="ARBA00008383"/>
    </source>
</evidence>
<dbReference type="SUPFAM" id="SSF89796">
    <property type="entry name" value="CoA-transferase family III (CaiB/BaiF)"/>
    <property type="match status" value="1"/>
</dbReference>
<organism evidence="3 4">
    <name type="scientific">Nonomuraea ferruginea</name>
    <dbReference type="NCBI Taxonomy" id="46174"/>
    <lineage>
        <taxon>Bacteria</taxon>
        <taxon>Bacillati</taxon>
        <taxon>Actinomycetota</taxon>
        <taxon>Actinomycetes</taxon>
        <taxon>Streptosporangiales</taxon>
        <taxon>Streptosporangiaceae</taxon>
        <taxon>Nonomuraea</taxon>
    </lineage>
</organism>
<comment type="similarity">
    <text evidence="1">Belongs to the CoA-transferase III family.</text>
</comment>
<name>A0ABT4T0Y0_9ACTN</name>
<reference evidence="3 4" key="1">
    <citation type="submission" date="2022-11" db="EMBL/GenBank/DDBJ databases">
        <title>Nonomuraea corallina sp. nov., a new species of the genus Nonomuraea isolated from sea side sediment in Thai sea.</title>
        <authorList>
            <person name="Ngamcharungchit C."/>
            <person name="Matsumoto A."/>
            <person name="Suriyachadkun C."/>
            <person name="Panbangred W."/>
            <person name="Inahashi Y."/>
            <person name="Intra B."/>
        </authorList>
    </citation>
    <scope>NUCLEOTIDE SEQUENCE [LARGE SCALE GENOMIC DNA]</scope>
    <source>
        <strain evidence="3 4">DSM 43553</strain>
    </source>
</reference>
<keyword evidence="4" id="KW-1185">Reference proteome</keyword>
<gene>
    <name evidence="3" type="ORF">OUY24_21305</name>
</gene>
<dbReference type="PANTHER" id="PTHR48228">
    <property type="entry name" value="SUCCINYL-COA--D-CITRAMALATE COA-TRANSFERASE"/>
    <property type="match status" value="1"/>
</dbReference>
<dbReference type="Gene3D" id="3.40.50.10540">
    <property type="entry name" value="Crotonobetainyl-coa:carnitine coa-transferase, domain 1"/>
    <property type="match status" value="1"/>
</dbReference>
<dbReference type="InterPro" id="IPR003673">
    <property type="entry name" value="CoA-Trfase_fam_III"/>
</dbReference>
<dbReference type="EMBL" id="JAPNUD010000060">
    <property type="protein sequence ID" value="MDA0643171.1"/>
    <property type="molecule type" value="Genomic_DNA"/>
</dbReference>
<dbReference type="PANTHER" id="PTHR48228:SF6">
    <property type="entry name" value="L-CARNITINE COA-TRANSFERASE"/>
    <property type="match status" value="1"/>
</dbReference>